<evidence type="ECO:0008006" key="5">
    <source>
        <dbReference type="Google" id="ProtNLM"/>
    </source>
</evidence>
<proteinExistence type="predicted"/>
<keyword evidence="4" id="KW-1185">Reference proteome</keyword>
<dbReference type="OrthoDB" id="310153at2759"/>
<reference evidence="3" key="1">
    <citation type="submission" date="2021-01" db="EMBL/GenBank/DDBJ databases">
        <authorList>
            <consortium name="Genoscope - CEA"/>
            <person name="William W."/>
        </authorList>
    </citation>
    <scope>NUCLEOTIDE SEQUENCE</scope>
</reference>
<evidence type="ECO:0000313" key="4">
    <source>
        <dbReference type="Proteomes" id="UP000692954"/>
    </source>
</evidence>
<dbReference type="EMBL" id="CAJJDN010000078">
    <property type="protein sequence ID" value="CAD8102623.1"/>
    <property type="molecule type" value="Genomic_DNA"/>
</dbReference>
<feature type="region of interest" description="Disordered" evidence="2">
    <location>
        <begin position="1"/>
        <end position="27"/>
    </location>
</feature>
<evidence type="ECO:0000313" key="3">
    <source>
        <dbReference type="EMBL" id="CAD8102623.1"/>
    </source>
</evidence>
<name>A0A8S1PIU4_9CILI</name>
<evidence type="ECO:0000256" key="2">
    <source>
        <dbReference type="SAM" id="MobiDB-lite"/>
    </source>
</evidence>
<dbReference type="Proteomes" id="UP000692954">
    <property type="component" value="Unassembled WGS sequence"/>
</dbReference>
<keyword evidence="1" id="KW-0175">Coiled coil</keyword>
<organism evidence="3 4">
    <name type="scientific">Paramecium sonneborni</name>
    <dbReference type="NCBI Taxonomy" id="65129"/>
    <lineage>
        <taxon>Eukaryota</taxon>
        <taxon>Sar</taxon>
        <taxon>Alveolata</taxon>
        <taxon>Ciliophora</taxon>
        <taxon>Intramacronucleata</taxon>
        <taxon>Oligohymenophorea</taxon>
        <taxon>Peniculida</taxon>
        <taxon>Parameciidae</taxon>
        <taxon>Paramecium</taxon>
    </lineage>
</organism>
<feature type="coiled-coil region" evidence="1">
    <location>
        <begin position="427"/>
        <end position="524"/>
    </location>
</feature>
<sequence length="537" mass="63470">MNSQLPCPLQFPKQDSKRFGQPQKSEINLKLDKINQEQEQEDQKKEQILLEIIVKFQRLIDQFNQNKKQNMSVVLLVGVTGSGKSIIFNFQSGADFIFNQSNQLEIKNHSNNFSKMGAGMNSITKEPNFYHNQKNNHLIIDFPGFQDTKGEQDQLLFELLFHKIVTSGPMKIIYVIKNLEGNLSNRGSDLQEFINQLSKKGNFNIEKFNLLLNCYREELSDEKLKIKIQEDLKSVNLLQSIDKILILRKAKKDHELQQIFNEYQRQIFWKNIEQMQSMKIQPQKLPKSQIISDYLRNRILKTIEKYCVALSQFFDNTLKILSKQQVEAIMKQMGKLLDLVNKIDKESSFEWYTNYIQTCEQLAKVLSIQHDIITRSNNFIKIYKYYSQFCNLIQGYEDLKILQIIAKDQLKNMNNYISMNLELLKTKQNFDSRITQLEEDKQQLKSKMSEQDIKIKNYQFQINHLEASNSQVKDLYIQLEKEKKIKSSLNDQIIEFQNTINSMNENFQETINKLSNQIRFLQNREPEVITKWICQIF</sequence>
<evidence type="ECO:0000256" key="1">
    <source>
        <dbReference type="SAM" id="Coils"/>
    </source>
</evidence>
<gene>
    <name evidence="3" type="ORF">PSON_ATCC_30995.1.T0780114</name>
</gene>
<accession>A0A8S1PIU4</accession>
<comment type="caution">
    <text evidence="3">The sequence shown here is derived from an EMBL/GenBank/DDBJ whole genome shotgun (WGS) entry which is preliminary data.</text>
</comment>
<protein>
    <recommendedName>
        <fullName evidence="5">G domain-containing protein</fullName>
    </recommendedName>
</protein>
<dbReference type="AlphaFoldDB" id="A0A8S1PIU4"/>